<dbReference type="Proteomes" id="UP000745663">
    <property type="component" value="Unassembled WGS sequence"/>
</dbReference>
<organism evidence="1 2">
    <name type="scientific">Pseudomonas arcuscaelestis</name>
    <dbReference type="NCBI Taxonomy" id="2710591"/>
    <lineage>
        <taxon>Bacteria</taxon>
        <taxon>Pseudomonadati</taxon>
        <taxon>Pseudomonadota</taxon>
        <taxon>Gammaproteobacteria</taxon>
        <taxon>Pseudomonadales</taxon>
        <taxon>Pseudomonadaceae</taxon>
        <taxon>Pseudomonas</taxon>
    </lineage>
</organism>
<reference evidence="1 2" key="1">
    <citation type="submission" date="2020-08" db="EMBL/GenBank/DDBJ databases">
        <title>Description of novel Pseudomonas species.</title>
        <authorList>
            <person name="Duman M."/>
            <person name="Mulet M."/>
            <person name="Altun S."/>
            <person name="Saticioglu I.B."/>
            <person name="Lalucat J."/>
            <person name="Garcia-Valdes E."/>
        </authorList>
    </citation>
    <scope>NUCLEOTIDE SEQUENCE [LARGE SCALE GENOMIC DNA]</scope>
    <source>
        <strain evidence="1 2">P66</strain>
    </source>
</reference>
<name>A0ABS2BY44_9PSED</name>
<accession>A0ABS2BY44</accession>
<dbReference type="EMBL" id="JACOPV010000008">
    <property type="protein sequence ID" value="MBM5458533.1"/>
    <property type="molecule type" value="Genomic_DNA"/>
</dbReference>
<comment type="caution">
    <text evidence="1">The sequence shown here is derived from an EMBL/GenBank/DDBJ whole genome shotgun (WGS) entry which is preliminary data.</text>
</comment>
<evidence type="ECO:0000313" key="2">
    <source>
        <dbReference type="Proteomes" id="UP000745663"/>
    </source>
</evidence>
<evidence type="ECO:0000313" key="1">
    <source>
        <dbReference type="EMBL" id="MBM5458533.1"/>
    </source>
</evidence>
<evidence type="ECO:0008006" key="3">
    <source>
        <dbReference type="Google" id="ProtNLM"/>
    </source>
</evidence>
<dbReference type="RefSeq" id="WP_203584474.1">
    <property type="nucleotide sequence ID" value="NZ_JACOPV010000008.1"/>
</dbReference>
<proteinExistence type="predicted"/>
<sequence length="275" mass="31034">MTDIVQEERALNRYREVVAAAGGMENHILDKSALYQRLLAGKRPLVLPPPLNHSYPWYSAVESDSPVSIAFGPTEWAPDWSTHHGVAICQDIWTRLEGDIDSDLTVTFRGWDAMGFVWRVWQVDEHASDATATLCCWHRNDIKRLTTPEQVEAECRWRVERDAAWVSAAGKMNDEELKTAILESDQGVKTRDRFAEAMANQRVSHVRSIAEERAGAGLPPDLTPEEVESKIAADMASLLGDTWFVRDGQLYHRTWQIQRISPASLSPEHYLEPAG</sequence>
<keyword evidence="2" id="KW-1185">Reference proteome</keyword>
<gene>
    <name evidence="1" type="ORF">H8F21_13270</name>
</gene>
<protein>
    <recommendedName>
        <fullName evidence="3">DUF551 domain-containing protein</fullName>
    </recommendedName>
</protein>